<dbReference type="HOGENOM" id="CLU_748829_0_0_1"/>
<comment type="similarity">
    <text evidence="2 7">Belongs to the Tic20 family.</text>
</comment>
<reference evidence="9 10" key="1">
    <citation type="journal article" date="2005" name="PLoS Biol.">
        <title>The genomes of Oryza sativa: a history of duplications.</title>
        <authorList>
            <person name="Yu J."/>
            <person name="Wang J."/>
            <person name="Lin W."/>
            <person name="Li S."/>
            <person name="Li H."/>
            <person name="Zhou J."/>
            <person name="Ni P."/>
            <person name="Dong W."/>
            <person name="Hu S."/>
            <person name="Zeng C."/>
            <person name="Zhang J."/>
            <person name="Zhang Y."/>
            <person name="Li R."/>
            <person name="Xu Z."/>
            <person name="Li S."/>
            <person name="Li X."/>
            <person name="Zheng H."/>
            <person name="Cong L."/>
            <person name="Lin L."/>
            <person name="Yin J."/>
            <person name="Geng J."/>
            <person name="Li G."/>
            <person name="Shi J."/>
            <person name="Liu J."/>
            <person name="Lv H."/>
            <person name="Li J."/>
            <person name="Wang J."/>
            <person name="Deng Y."/>
            <person name="Ran L."/>
            <person name="Shi X."/>
            <person name="Wang X."/>
            <person name="Wu Q."/>
            <person name="Li C."/>
            <person name="Ren X."/>
            <person name="Wang J."/>
            <person name="Wang X."/>
            <person name="Li D."/>
            <person name="Liu D."/>
            <person name="Zhang X."/>
            <person name="Ji Z."/>
            <person name="Zhao W."/>
            <person name="Sun Y."/>
            <person name="Zhang Z."/>
            <person name="Bao J."/>
            <person name="Han Y."/>
            <person name="Dong L."/>
            <person name="Ji J."/>
            <person name="Chen P."/>
            <person name="Wu S."/>
            <person name="Liu J."/>
            <person name="Xiao Y."/>
            <person name="Bu D."/>
            <person name="Tan J."/>
            <person name="Yang L."/>
            <person name="Ye C."/>
            <person name="Zhang J."/>
            <person name="Xu J."/>
            <person name="Zhou Y."/>
            <person name="Yu Y."/>
            <person name="Zhang B."/>
            <person name="Zhuang S."/>
            <person name="Wei H."/>
            <person name="Liu B."/>
            <person name="Lei M."/>
            <person name="Yu H."/>
            <person name="Li Y."/>
            <person name="Xu H."/>
            <person name="Wei S."/>
            <person name="He X."/>
            <person name="Fang L."/>
            <person name="Zhang Z."/>
            <person name="Zhang Y."/>
            <person name="Huang X."/>
            <person name="Su Z."/>
            <person name="Tong W."/>
            <person name="Li J."/>
            <person name="Tong Z."/>
            <person name="Li S."/>
            <person name="Ye J."/>
            <person name="Wang L."/>
            <person name="Fang L."/>
            <person name="Lei T."/>
            <person name="Chen C."/>
            <person name="Chen H."/>
            <person name="Xu Z."/>
            <person name="Li H."/>
            <person name="Huang H."/>
            <person name="Zhang F."/>
            <person name="Xu H."/>
            <person name="Li N."/>
            <person name="Zhao C."/>
            <person name="Li S."/>
            <person name="Dong L."/>
            <person name="Huang Y."/>
            <person name="Li L."/>
            <person name="Xi Y."/>
            <person name="Qi Q."/>
            <person name="Li W."/>
            <person name="Zhang B."/>
            <person name="Hu W."/>
            <person name="Zhang Y."/>
            <person name="Tian X."/>
            <person name="Jiao Y."/>
            <person name="Liang X."/>
            <person name="Jin J."/>
            <person name="Gao L."/>
            <person name="Zheng W."/>
            <person name="Hao B."/>
            <person name="Liu S."/>
            <person name="Wang W."/>
            <person name="Yuan L."/>
            <person name="Cao M."/>
            <person name="McDermott J."/>
            <person name="Samudrala R."/>
            <person name="Wang J."/>
            <person name="Wong G.K."/>
            <person name="Yang H."/>
        </authorList>
    </citation>
    <scope>NUCLEOTIDE SEQUENCE [LARGE SCALE GENOMIC DNA]</scope>
    <source>
        <strain evidence="10">cv. 93-11</strain>
    </source>
</reference>
<feature type="region of interest" description="Disordered" evidence="8">
    <location>
        <begin position="53"/>
        <end position="110"/>
    </location>
</feature>
<proteinExistence type="inferred from homology"/>
<feature type="transmembrane region" description="Helical" evidence="7">
    <location>
        <begin position="261"/>
        <end position="281"/>
    </location>
</feature>
<evidence type="ECO:0000256" key="7">
    <source>
        <dbReference type="RuleBase" id="RU367003"/>
    </source>
</evidence>
<dbReference type="GO" id="GO:0009706">
    <property type="term" value="C:chloroplast inner membrane"/>
    <property type="evidence" value="ECO:0007669"/>
    <property type="project" value="UniProtKB-SubCell"/>
</dbReference>
<keyword evidence="7" id="KW-0150">Chloroplast</keyword>
<sequence length="370" mass="40089">MHMVRRKPGSPRRKTGKTRLRRGPNSTPDPFGPVNSTAPQALAHLMLFLPAAAPSPLPSRTRHHQPFSSSPTRPHSPHPTEIWKNLHAPNPASPSPRWPQPRGATAPQPAKLPHLTALHPQKSQLPPAAPRRAALLPQPNPFSMASAVSLLLLSSPRPLRRAAPVPALRSQARHPLLLGHAGETALGVWATRARLPAPPPRASNPNNDNDNSGAVEAPDRLVAAVAYLYPFLDGVHHGRFLLAQFPLFSTLLSPLAPAARLFRSSPLTPFLLFLTLYFAVVRNQQAFSRFVRFNAMQAVALDVLLIFPDLLVQSFAPSTGGGIGFELFQSMESTVFLFLLVCLVYGGGACLLGKTPRLPIVADAAERQVM</sequence>
<dbReference type="Gramene" id="BGIOSGA008966-TA">
    <property type="protein sequence ID" value="BGIOSGA008966-PA"/>
    <property type="gene ID" value="BGIOSGA008966"/>
</dbReference>
<keyword evidence="10" id="KW-1185">Reference proteome</keyword>
<dbReference type="OMA" id="IFACLPY"/>
<dbReference type="InterPro" id="IPR005691">
    <property type="entry name" value="Tic20"/>
</dbReference>
<evidence type="ECO:0000256" key="4">
    <source>
        <dbReference type="ARBA" id="ARBA00022780"/>
    </source>
</evidence>
<name>A2X961_ORYSI</name>
<dbReference type="PANTHER" id="PTHR33510">
    <property type="entry name" value="PROTEIN TIC 20-II, CHLOROPLASTIC"/>
    <property type="match status" value="1"/>
</dbReference>
<feature type="compositionally biased region" description="Low complexity" evidence="8">
    <location>
        <begin position="203"/>
        <end position="212"/>
    </location>
</feature>
<evidence type="ECO:0000256" key="1">
    <source>
        <dbReference type="ARBA" id="ARBA00004478"/>
    </source>
</evidence>
<evidence type="ECO:0000256" key="2">
    <source>
        <dbReference type="ARBA" id="ARBA00009596"/>
    </source>
</evidence>
<keyword evidence="5 7" id="KW-1133">Transmembrane helix</keyword>
<comment type="caution">
    <text evidence="7">Lacks conserved residue(s) required for the propagation of feature annotation.</text>
</comment>
<dbReference type="EMBL" id="CM000127">
    <property type="protein sequence ID" value="EAY87371.1"/>
    <property type="molecule type" value="Genomic_DNA"/>
</dbReference>
<dbReference type="AlphaFoldDB" id="A2X961"/>
<comment type="subcellular location">
    <subcellularLocation>
        <location evidence="1">Plastid</location>
        <location evidence="1">Chloroplast inner membrane</location>
        <topology evidence="1">Multi-pass membrane protein</topology>
    </subcellularLocation>
    <subcellularLocation>
        <location evidence="7">Plastid</location>
        <location evidence="7">Chloroplast membrane</location>
        <topology evidence="7">Multi-pass membrane protein</topology>
    </subcellularLocation>
</comment>
<feature type="region of interest" description="Disordered" evidence="8">
    <location>
        <begin position="1"/>
        <end position="38"/>
    </location>
</feature>
<evidence type="ECO:0000313" key="10">
    <source>
        <dbReference type="Proteomes" id="UP000007015"/>
    </source>
</evidence>
<feature type="region of interest" description="Disordered" evidence="8">
    <location>
        <begin position="195"/>
        <end position="214"/>
    </location>
</feature>
<evidence type="ECO:0000313" key="9">
    <source>
        <dbReference type="EMBL" id="EAY87371.1"/>
    </source>
</evidence>
<keyword evidence="3 7" id="KW-0812">Transmembrane</keyword>
<accession>A2X961</accession>
<feature type="transmembrane region" description="Helical" evidence="7">
    <location>
        <begin position="335"/>
        <end position="353"/>
    </location>
</feature>
<feature type="compositionally biased region" description="Basic residues" evidence="8">
    <location>
        <begin position="1"/>
        <end position="22"/>
    </location>
</feature>
<organism evidence="9 10">
    <name type="scientific">Oryza sativa subsp. indica</name>
    <name type="common">Rice</name>
    <dbReference type="NCBI Taxonomy" id="39946"/>
    <lineage>
        <taxon>Eukaryota</taxon>
        <taxon>Viridiplantae</taxon>
        <taxon>Streptophyta</taxon>
        <taxon>Embryophyta</taxon>
        <taxon>Tracheophyta</taxon>
        <taxon>Spermatophyta</taxon>
        <taxon>Magnoliopsida</taxon>
        <taxon>Liliopsida</taxon>
        <taxon>Poales</taxon>
        <taxon>Poaceae</taxon>
        <taxon>BOP clade</taxon>
        <taxon>Oryzoideae</taxon>
        <taxon>Oryzeae</taxon>
        <taxon>Oryzinae</taxon>
        <taxon>Oryza</taxon>
        <taxon>Oryza sativa</taxon>
    </lineage>
</organism>
<protein>
    <recommendedName>
        <fullName evidence="7">Protein TIC 20</fullName>
    </recommendedName>
</protein>
<gene>
    <name evidence="9" type="ORF">OsI_08774</name>
</gene>
<dbReference type="PANTHER" id="PTHR33510:SF11">
    <property type="entry name" value="PROTEIN TIC 20-V, CHLOROPLASTIC"/>
    <property type="match status" value="1"/>
</dbReference>
<dbReference type="STRING" id="39946.A2X961"/>
<keyword evidence="4" id="KW-1001">Plastid inner membrane</keyword>
<feature type="transmembrane region" description="Helical" evidence="7">
    <location>
        <begin position="293"/>
        <end position="315"/>
    </location>
</feature>
<evidence type="ECO:0000256" key="5">
    <source>
        <dbReference type="ARBA" id="ARBA00022989"/>
    </source>
</evidence>
<comment type="function">
    <text evidence="7">Involved in protein precursor import into chloroplasts.</text>
</comment>
<keyword evidence="7" id="KW-0934">Plastid</keyword>
<dbReference type="Pfam" id="PF16166">
    <property type="entry name" value="TIC20"/>
    <property type="match status" value="1"/>
</dbReference>
<evidence type="ECO:0000256" key="3">
    <source>
        <dbReference type="ARBA" id="ARBA00022692"/>
    </source>
</evidence>
<keyword evidence="6 7" id="KW-0472">Membrane</keyword>
<evidence type="ECO:0000256" key="8">
    <source>
        <dbReference type="SAM" id="MobiDB-lite"/>
    </source>
</evidence>
<evidence type="ECO:0000256" key="6">
    <source>
        <dbReference type="ARBA" id="ARBA00023136"/>
    </source>
</evidence>
<dbReference type="Proteomes" id="UP000007015">
    <property type="component" value="Chromosome 2"/>
</dbReference>